<dbReference type="STRING" id="50429.A0A2B4SJR7"/>
<dbReference type="Pfam" id="PF04970">
    <property type="entry name" value="LRAT"/>
    <property type="match status" value="1"/>
</dbReference>
<evidence type="ECO:0000313" key="3">
    <source>
        <dbReference type="EMBL" id="PFX29333.1"/>
    </source>
</evidence>
<keyword evidence="1" id="KW-0812">Transmembrane</keyword>
<dbReference type="Proteomes" id="UP000225706">
    <property type="component" value="Unassembled WGS sequence"/>
</dbReference>
<dbReference type="Gene3D" id="3.90.1720.10">
    <property type="entry name" value="endopeptidase domain like (from Nostoc punctiforme)"/>
    <property type="match status" value="1"/>
</dbReference>
<accession>A0A2B4SJR7</accession>
<reference evidence="4" key="1">
    <citation type="journal article" date="2017" name="bioRxiv">
        <title>Comparative analysis of the genomes of Stylophora pistillata and Acropora digitifera provides evidence for extensive differences between species of corals.</title>
        <authorList>
            <person name="Voolstra C.R."/>
            <person name="Li Y."/>
            <person name="Liew Y.J."/>
            <person name="Baumgarten S."/>
            <person name="Zoccola D."/>
            <person name="Flot J.-F."/>
            <person name="Tambutte S."/>
            <person name="Allemand D."/>
            <person name="Aranda M."/>
        </authorList>
    </citation>
    <scope>NUCLEOTIDE SEQUENCE [LARGE SCALE GENOMIC DNA]</scope>
</reference>
<comment type="caution">
    <text evidence="3">The sequence shown here is derived from an EMBL/GenBank/DDBJ whole genome shotgun (WGS) entry which is preliminary data.</text>
</comment>
<keyword evidence="1" id="KW-1133">Transmembrane helix</keyword>
<evidence type="ECO:0000259" key="2">
    <source>
        <dbReference type="Pfam" id="PF04970"/>
    </source>
</evidence>
<keyword evidence="4" id="KW-1185">Reference proteome</keyword>
<dbReference type="InterPro" id="IPR007053">
    <property type="entry name" value="LRAT_dom"/>
</dbReference>
<keyword evidence="1" id="KW-0472">Membrane</keyword>
<protein>
    <recommendedName>
        <fullName evidence="2">LRAT domain-containing protein</fullName>
    </recommendedName>
</protein>
<proteinExistence type="predicted"/>
<feature type="transmembrane region" description="Helical" evidence="1">
    <location>
        <begin position="394"/>
        <end position="417"/>
    </location>
</feature>
<dbReference type="EMBL" id="LSMT01000067">
    <property type="protein sequence ID" value="PFX29333.1"/>
    <property type="molecule type" value="Genomic_DNA"/>
</dbReference>
<name>A0A2B4SJR7_STYPI</name>
<evidence type="ECO:0000313" key="4">
    <source>
        <dbReference type="Proteomes" id="UP000225706"/>
    </source>
</evidence>
<evidence type="ECO:0000256" key="1">
    <source>
        <dbReference type="SAM" id="Phobius"/>
    </source>
</evidence>
<dbReference type="OrthoDB" id="5984725at2759"/>
<dbReference type="AlphaFoldDB" id="A0A2B4SJR7"/>
<sequence length="450" mass="49792">MAILDIHTEYKKWKSGKIVQTRKEFIAEVVDKVILVICRAGGSIAGMIVGQISDGTSSLKGALRDEPGKNSRGTVFEGLLCIGCCRRMALSESSAIWKDILGLKPEERKELLQWQLQAREPILRLSDMKPGDHLLMTRNRGTSLEYAHHFLCSGKDEMSGKPKIIHYYNTPRNFMKQKFPTSLGSGSCLEQLGMIQEMALPDGDLIAESYVDPETDLLRVEVERVVWPQKLRRYSTEEVITRAHKREGEKDYHPINNNCESFVMWCLCDLNISLQATPAWKAFCETFYATTRTLWQAIQQLPKVVAEIWDDVAVAGGSAVPKALSKVGISVGVISTAVVEALMAGYNIHKEYKKWEDGVLVSSREKFIEEVVDNVILALSRIGGSVGGMIVGQVLIPVPILGGLVGALVGVFGGHLFGKSFSELIKEDIGQTIDAVMDLLEKIKAELKAV</sequence>
<feature type="domain" description="LRAT" evidence="2">
    <location>
        <begin position="128"/>
        <end position="268"/>
    </location>
</feature>
<gene>
    <name evidence="3" type="ORF">AWC38_SpisGene5921</name>
</gene>
<organism evidence="3 4">
    <name type="scientific">Stylophora pistillata</name>
    <name type="common">Smooth cauliflower coral</name>
    <dbReference type="NCBI Taxonomy" id="50429"/>
    <lineage>
        <taxon>Eukaryota</taxon>
        <taxon>Metazoa</taxon>
        <taxon>Cnidaria</taxon>
        <taxon>Anthozoa</taxon>
        <taxon>Hexacorallia</taxon>
        <taxon>Scleractinia</taxon>
        <taxon>Astrocoeniina</taxon>
        <taxon>Pocilloporidae</taxon>
        <taxon>Stylophora</taxon>
    </lineage>
</organism>